<organism evidence="4 5">
    <name type="scientific">Bradyrhizobium yuanmingense</name>
    <dbReference type="NCBI Taxonomy" id="108015"/>
    <lineage>
        <taxon>Bacteria</taxon>
        <taxon>Pseudomonadati</taxon>
        <taxon>Pseudomonadota</taxon>
        <taxon>Alphaproteobacteria</taxon>
        <taxon>Hyphomicrobiales</taxon>
        <taxon>Nitrobacteraceae</taxon>
        <taxon>Bradyrhizobium</taxon>
    </lineage>
</organism>
<evidence type="ECO:0000259" key="3">
    <source>
        <dbReference type="Pfam" id="PF12770"/>
    </source>
</evidence>
<name>A0A0R3CSQ3_9BRAD</name>
<dbReference type="InterPro" id="IPR019734">
    <property type="entry name" value="TPR_rpt"/>
</dbReference>
<dbReference type="Gene3D" id="1.25.40.10">
    <property type="entry name" value="Tetratricopeptide repeat domain"/>
    <property type="match status" value="2"/>
</dbReference>
<evidence type="ECO:0000313" key="5">
    <source>
        <dbReference type="Proteomes" id="UP000051380"/>
    </source>
</evidence>
<dbReference type="SUPFAM" id="SSF48452">
    <property type="entry name" value="TPR-like"/>
    <property type="match status" value="1"/>
</dbReference>
<dbReference type="AlphaFoldDB" id="A0A0R3CSQ3"/>
<keyword evidence="1" id="KW-0677">Repeat</keyword>
<dbReference type="Proteomes" id="UP000051380">
    <property type="component" value="Unassembled WGS sequence"/>
</dbReference>
<dbReference type="SMART" id="SM00028">
    <property type="entry name" value="TPR"/>
    <property type="match status" value="4"/>
</dbReference>
<evidence type="ECO:0000256" key="1">
    <source>
        <dbReference type="ARBA" id="ARBA00022737"/>
    </source>
</evidence>
<accession>A0A0R3CSQ3</accession>
<evidence type="ECO:0000256" key="2">
    <source>
        <dbReference type="ARBA" id="ARBA00022803"/>
    </source>
</evidence>
<dbReference type="Pfam" id="PF12770">
    <property type="entry name" value="CHAT"/>
    <property type="match status" value="1"/>
</dbReference>
<feature type="domain" description="CHAT" evidence="3">
    <location>
        <begin position="779"/>
        <end position="1134"/>
    </location>
</feature>
<dbReference type="PANTHER" id="PTHR45641:SF19">
    <property type="entry name" value="NEPHROCYSTIN-3"/>
    <property type="match status" value="1"/>
</dbReference>
<dbReference type="InterPro" id="IPR011990">
    <property type="entry name" value="TPR-like_helical_dom_sf"/>
</dbReference>
<dbReference type="PANTHER" id="PTHR45641">
    <property type="entry name" value="TETRATRICOPEPTIDE REPEAT PROTEIN (AFU_ORTHOLOGUE AFUA_6G03870)"/>
    <property type="match status" value="1"/>
</dbReference>
<comment type="caution">
    <text evidence="4">The sequence shown here is derived from an EMBL/GenBank/DDBJ whole genome shotgun (WGS) entry which is preliminary data.</text>
</comment>
<dbReference type="RefSeq" id="WP_057027188.1">
    <property type="nucleotide sequence ID" value="NZ_LJYF01000013.1"/>
</dbReference>
<sequence length="1138" mass="121240">MSLNAAHPRKSRLDISSRHLLAVAILLGSTCSAAALTKEAALENCRMRVGKPIVQACMRAGGGPAGGANLEACRAKATPQVRACVMAALNAANGRANVAVELPKETAPKLDAGTALPKDFVAPPRSISDITAILDGDKPNEKMIAELKSEADAVPTGKESRQDLAQLYFDRANARAQLGRLAEAMADADKAVEVGRGAVGPNLLGRMLQLQSLQHSLAGDPKRALEIMQRLLRESASMPGAKGFQFVTNRGIAAVLIQMGDLAQAEAYLRRSQTAIQEARTSGHPNWRAAYAKFGQSWEGEMELTRAVIFEARGQFADAEAAYRTAELRKRASTKAIMASDSAPAETLLLQAIDGTVLSQARMKAKQGKLAEAEVDARRALLSRLKDTGKYNPVTPRFVMGMAGILVDQGRYEEAEKLGRVALDINKTVGVPEDSQATVQLLSQLAGILTLRRQNAEAGEMFARIEKAVAGWDPQRRQVFELNPSRILSLYDSGQLDAGIAAAEQLVKRQIARVGENHFDAASARGTLAVGLMRARRDADAIREFKAAIPVMMASANENADDENTTVVAARSQRLQTIVESYLLLLGRVEGGGTNVGEETFSLADAVRGRSVQQALAASSARAAAKDPALAELVRKEQDLSKQVNAQLGTLNNVLALPAAERDEKGVQQIQASIAALRGQRDKARQEIKQKFPIYADLVSPRPPSVAEIRATLTDGEAMLSFYFGQNGSFVWAVPKSGPVAFAAVQARIGDIESKIRKLREALEPQAAMISDIPPFDLKLGHELYELLLKPVESGWKPAKNLIVVTNGALGLLPLALLPTAPAEVAADEDPLFVGYRNVPWLARTHAVSTVPSAAALRTLRQLPPGKPGRGDLVAFGDPYFNSDQHAEAEGTGEKIQLADAGGNITRGGPLKRRNSPKLDGVDSAELGLLPRLPDTADELKSIALALQADPSKVLFLGKSATESAVKTMNLSGFRILAFATHGLVPGELNGLTQPALALSSPVVTGEGGDGLLTMEEILGLKLDADWVVLSACNTGAGAGAGAEAASGLGRAFFYAGTRALLVTNWSVHSQSARQLVTDLFKRQADDPKLSRSEALRQATMALVDGPGYLNSEGKTEFAYAHPLFWAPYTIIGDGGLR</sequence>
<protein>
    <recommendedName>
        <fullName evidence="3">CHAT domain-containing protein</fullName>
    </recommendedName>
</protein>
<proteinExistence type="predicted"/>
<evidence type="ECO:0000313" key="4">
    <source>
        <dbReference type="EMBL" id="KRP99228.1"/>
    </source>
</evidence>
<reference evidence="4 5" key="1">
    <citation type="submission" date="2015-09" db="EMBL/GenBank/DDBJ databases">
        <title>Draft Genome Sequence of the Strain BR 3267 (Bradyrhizobium yuanmingense) recommended as inoculant for cowpea in Brazil.</title>
        <authorList>
            <person name="Simoes-Araujo J.L."/>
            <person name="Zilli J.E."/>
        </authorList>
    </citation>
    <scope>NUCLEOTIDE SEQUENCE [LARGE SCALE GENOMIC DNA]</scope>
    <source>
        <strain evidence="4 5">BR3267</strain>
    </source>
</reference>
<keyword evidence="2" id="KW-0802">TPR repeat</keyword>
<dbReference type="OrthoDB" id="9787760at2"/>
<dbReference type="InterPro" id="IPR024983">
    <property type="entry name" value="CHAT_dom"/>
</dbReference>
<dbReference type="STRING" id="108015.GA0061099_1001148"/>
<dbReference type="EMBL" id="LJYF01000013">
    <property type="protein sequence ID" value="KRP99228.1"/>
    <property type="molecule type" value="Genomic_DNA"/>
</dbReference>
<gene>
    <name evidence="4" type="ORF">AOQ72_15685</name>
</gene>